<evidence type="ECO:0000256" key="1">
    <source>
        <dbReference type="SAM" id="Phobius"/>
    </source>
</evidence>
<keyword evidence="1" id="KW-0812">Transmembrane</keyword>
<keyword evidence="1" id="KW-1133">Transmembrane helix</keyword>
<keyword evidence="4" id="KW-1185">Reference proteome</keyword>
<gene>
    <name evidence="3" type="ORF">C8A05DRAFT_34225</name>
</gene>
<evidence type="ECO:0000256" key="2">
    <source>
        <dbReference type="SAM" id="SignalP"/>
    </source>
</evidence>
<dbReference type="Proteomes" id="UP001303889">
    <property type="component" value="Unassembled WGS sequence"/>
</dbReference>
<dbReference type="EMBL" id="MU855533">
    <property type="protein sequence ID" value="KAK3902098.1"/>
    <property type="molecule type" value="Genomic_DNA"/>
</dbReference>
<reference evidence="3" key="1">
    <citation type="journal article" date="2023" name="Mol. Phylogenet. Evol.">
        <title>Genome-scale phylogeny and comparative genomics of the fungal order Sordariales.</title>
        <authorList>
            <person name="Hensen N."/>
            <person name="Bonometti L."/>
            <person name="Westerberg I."/>
            <person name="Brannstrom I.O."/>
            <person name="Guillou S."/>
            <person name="Cros-Aarteil S."/>
            <person name="Calhoun S."/>
            <person name="Haridas S."/>
            <person name="Kuo A."/>
            <person name="Mondo S."/>
            <person name="Pangilinan J."/>
            <person name="Riley R."/>
            <person name="LaButti K."/>
            <person name="Andreopoulos B."/>
            <person name="Lipzen A."/>
            <person name="Chen C."/>
            <person name="Yan M."/>
            <person name="Daum C."/>
            <person name="Ng V."/>
            <person name="Clum A."/>
            <person name="Steindorff A."/>
            <person name="Ohm R.A."/>
            <person name="Martin F."/>
            <person name="Silar P."/>
            <person name="Natvig D.O."/>
            <person name="Lalanne C."/>
            <person name="Gautier V."/>
            <person name="Ament-Velasquez S.L."/>
            <person name="Kruys A."/>
            <person name="Hutchinson M.I."/>
            <person name="Powell A.J."/>
            <person name="Barry K."/>
            <person name="Miller A.N."/>
            <person name="Grigoriev I.V."/>
            <person name="Debuchy R."/>
            <person name="Gladieux P."/>
            <person name="Hiltunen Thoren M."/>
            <person name="Johannesson H."/>
        </authorList>
    </citation>
    <scope>NUCLEOTIDE SEQUENCE</scope>
    <source>
        <strain evidence="3">CBS 103.79</strain>
    </source>
</reference>
<feature type="chain" id="PRO_5042865919" evidence="2">
    <location>
        <begin position="21"/>
        <end position="356"/>
    </location>
</feature>
<evidence type="ECO:0000313" key="3">
    <source>
        <dbReference type="EMBL" id="KAK3902098.1"/>
    </source>
</evidence>
<dbReference type="AlphaFoldDB" id="A0AAN6MKX5"/>
<feature type="transmembrane region" description="Helical" evidence="1">
    <location>
        <begin position="81"/>
        <end position="103"/>
    </location>
</feature>
<keyword evidence="2" id="KW-0732">Signal</keyword>
<feature type="transmembrane region" description="Helical" evidence="1">
    <location>
        <begin position="225"/>
        <end position="244"/>
    </location>
</feature>
<proteinExistence type="predicted"/>
<sequence length="356" mass="39591">MRKPGLLPLTIVSFAIAAMADDATTIYDELERLQNDLPALHGTRAPAWVSAPNMRGTSSILYSCPADPSGSTFASLLFSKVVWSLVALFAPELVIFYASSQYFEARKLAKAMRKLQRDDPRAATRADADPDPDKCAFDLKYGFFVAMGGFELAMADDPDERIRTLSPEGLLKLAAVDMAPFMIPRSRIEDRSKADTLQKALVLLQVSWMMLQCIARKAYGLPLTLLELHTMVHVVCAVVMYAFWLKKPLDLRSAEVLDYKHFKTSTHDHNNEVENLPMDTKRDFCPRGSNLPGFGVKMISSGLLFVIADTGKSSGAIVLVFIVCRLYLVVEAFVSLRAVPIGVYWTPPWIQMIPHV</sequence>
<accession>A0AAN6MKX5</accession>
<evidence type="ECO:0000313" key="4">
    <source>
        <dbReference type="Proteomes" id="UP001303889"/>
    </source>
</evidence>
<comment type="caution">
    <text evidence="3">The sequence shown here is derived from an EMBL/GenBank/DDBJ whole genome shotgun (WGS) entry which is preliminary data.</text>
</comment>
<dbReference type="PANTHER" id="PTHR35043">
    <property type="entry name" value="TRANSCRIPTION FACTOR DOMAIN-CONTAINING PROTEIN"/>
    <property type="match status" value="1"/>
</dbReference>
<keyword evidence="1" id="KW-0472">Membrane</keyword>
<feature type="signal peptide" evidence="2">
    <location>
        <begin position="1"/>
        <end position="20"/>
    </location>
</feature>
<protein>
    <submittedName>
        <fullName evidence="3">Uncharacterized protein</fullName>
    </submittedName>
</protein>
<organism evidence="3 4">
    <name type="scientific">Staphylotrichum tortipilum</name>
    <dbReference type="NCBI Taxonomy" id="2831512"/>
    <lineage>
        <taxon>Eukaryota</taxon>
        <taxon>Fungi</taxon>
        <taxon>Dikarya</taxon>
        <taxon>Ascomycota</taxon>
        <taxon>Pezizomycotina</taxon>
        <taxon>Sordariomycetes</taxon>
        <taxon>Sordariomycetidae</taxon>
        <taxon>Sordariales</taxon>
        <taxon>Chaetomiaceae</taxon>
        <taxon>Staphylotrichum</taxon>
    </lineage>
</organism>
<reference evidence="3" key="2">
    <citation type="submission" date="2023-05" db="EMBL/GenBank/DDBJ databases">
        <authorList>
            <consortium name="Lawrence Berkeley National Laboratory"/>
            <person name="Steindorff A."/>
            <person name="Hensen N."/>
            <person name="Bonometti L."/>
            <person name="Westerberg I."/>
            <person name="Brannstrom I.O."/>
            <person name="Guillou S."/>
            <person name="Cros-Aarteil S."/>
            <person name="Calhoun S."/>
            <person name="Haridas S."/>
            <person name="Kuo A."/>
            <person name="Mondo S."/>
            <person name="Pangilinan J."/>
            <person name="Riley R."/>
            <person name="Labutti K."/>
            <person name="Andreopoulos B."/>
            <person name="Lipzen A."/>
            <person name="Chen C."/>
            <person name="Yanf M."/>
            <person name="Daum C."/>
            <person name="Ng V."/>
            <person name="Clum A."/>
            <person name="Ohm R."/>
            <person name="Martin F."/>
            <person name="Silar P."/>
            <person name="Natvig D."/>
            <person name="Lalanne C."/>
            <person name="Gautier V."/>
            <person name="Ament-Velasquez S.L."/>
            <person name="Kruys A."/>
            <person name="Hutchinson M.I."/>
            <person name="Powell A.J."/>
            <person name="Barry K."/>
            <person name="Miller A.N."/>
            <person name="Grigoriev I.V."/>
            <person name="Debuchy R."/>
            <person name="Gladieux P."/>
            <person name="Thoren M.H."/>
            <person name="Johannesson H."/>
        </authorList>
    </citation>
    <scope>NUCLEOTIDE SEQUENCE</scope>
    <source>
        <strain evidence="3">CBS 103.79</strain>
    </source>
</reference>
<feature type="transmembrane region" description="Helical" evidence="1">
    <location>
        <begin position="314"/>
        <end position="334"/>
    </location>
</feature>
<name>A0AAN6MKX5_9PEZI</name>
<dbReference type="PANTHER" id="PTHR35043:SF7">
    <property type="entry name" value="TRANSCRIPTION FACTOR DOMAIN-CONTAINING PROTEIN"/>
    <property type="match status" value="1"/>
</dbReference>